<evidence type="ECO:0000256" key="4">
    <source>
        <dbReference type="ARBA" id="ARBA00022679"/>
    </source>
</evidence>
<feature type="domain" description="Histidine kinase/HSP90-like ATPase" evidence="10">
    <location>
        <begin position="207"/>
        <end position="297"/>
    </location>
</feature>
<keyword evidence="8" id="KW-0902">Two-component regulatory system</keyword>
<keyword evidence="3" id="KW-0597">Phosphoprotein</keyword>
<dbReference type="Pfam" id="PF07730">
    <property type="entry name" value="HisKA_3"/>
    <property type="match status" value="1"/>
</dbReference>
<name>A0A1L5PL87_PSEPU</name>
<reference evidence="12 13" key="1">
    <citation type="submission" date="2016-12" db="EMBL/GenBank/DDBJ databases">
        <title>Draft Genome Sequence of Mercury Resistant Pseudomonas DRA525.</title>
        <authorList>
            <person name="Drace K.M."/>
        </authorList>
    </citation>
    <scope>NUCLEOTIDE SEQUENCE [LARGE SCALE GENOMIC DNA]</scope>
    <source>
        <strain evidence="12 13">DRA525</strain>
    </source>
</reference>
<dbReference type="CDD" id="cd16917">
    <property type="entry name" value="HATPase_UhpB-NarQ-NarX-like"/>
    <property type="match status" value="1"/>
</dbReference>
<keyword evidence="6 12" id="KW-0418">Kinase</keyword>
<proteinExistence type="predicted"/>
<dbReference type="InterPro" id="IPR036890">
    <property type="entry name" value="HATPase_C_sf"/>
</dbReference>
<dbReference type="AlphaFoldDB" id="A0A1L5PL87"/>
<evidence type="ECO:0000256" key="7">
    <source>
        <dbReference type="ARBA" id="ARBA00022840"/>
    </source>
</evidence>
<dbReference type="EMBL" id="CP018743">
    <property type="protein sequence ID" value="APO80923.1"/>
    <property type="molecule type" value="Genomic_DNA"/>
</dbReference>
<keyword evidence="9" id="KW-1133">Transmembrane helix</keyword>
<dbReference type="Gene3D" id="3.30.565.10">
    <property type="entry name" value="Histidine kinase-like ATPase, C-terminal domain"/>
    <property type="match status" value="1"/>
</dbReference>
<dbReference type="InterPro" id="IPR011712">
    <property type="entry name" value="Sig_transdc_His_kin_sub3_dim/P"/>
</dbReference>
<comment type="catalytic activity">
    <reaction evidence="1">
        <text>ATP + protein L-histidine = ADP + protein N-phospho-L-histidine.</text>
        <dbReference type="EC" id="2.7.13.3"/>
    </reaction>
</comment>
<protein>
    <recommendedName>
        <fullName evidence="2">histidine kinase</fullName>
        <ecNumber evidence="2">2.7.13.3</ecNumber>
    </recommendedName>
</protein>
<dbReference type="Pfam" id="PF02518">
    <property type="entry name" value="HATPase_c"/>
    <property type="match status" value="1"/>
</dbReference>
<evidence type="ECO:0000313" key="12">
    <source>
        <dbReference type="EMBL" id="APO80923.1"/>
    </source>
</evidence>
<keyword evidence="7" id="KW-0067">ATP-binding</keyword>
<organism evidence="12 13">
    <name type="scientific">Pseudomonas putida</name>
    <name type="common">Arthrobacter siderocapsulatus</name>
    <dbReference type="NCBI Taxonomy" id="303"/>
    <lineage>
        <taxon>Bacteria</taxon>
        <taxon>Pseudomonadati</taxon>
        <taxon>Pseudomonadota</taxon>
        <taxon>Gammaproteobacteria</taxon>
        <taxon>Pseudomonadales</taxon>
        <taxon>Pseudomonadaceae</taxon>
        <taxon>Pseudomonas</taxon>
    </lineage>
</organism>
<keyword evidence="4" id="KW-0808">Transferase</keyword>
<accession>A0A1L5PL87</accession>
<evidence type="ECO:0000259" key="11">
    <source>
        <dbReference type="Pfam" id="PF07730"/>
    </source>
</evidence>
<dbReference type="EC" id="2.7.13.3" evidence="2"/>
<keyword evidence="5" id="KW-0547">Nucleotide-binding</keyword>
<dbReference type="PANTHER" id="PTHR24421:SF10">
    <property type="entry name" value="NITRATE_NITRITE SENSOR PROTEIN NARQ"/>
    <property type="match status" value="1"/>
</dbReference>
<evidence type="ECO:0000256" key="6">
    <source>
        <dbReference type="ARBA" id="ARBA00022777"/>
    </source>
</evidence>
<dbReference type="GO" id="GO:0046983">
    <property type="term" value="F:protein dimerization activity"/>
    <property type="evidence" value="ECO:0007669"/>
    <property type="project" value="InterPro"/>
</dbReference>
<dbReference type="GO" id="GO:0005524">
    <property type="term" value="F:ATP binding"/>
    <property type="evidence" value="ECO:0007669"/>
    <property type="project" value="UniProtKB-KW"/>
</dbReference>
<evidence type="ECO:0000256" key="5">
    <source>
        <dbReference type="ARBA" id="ARBA00022741"/>
    </source>
</evidence>
<feature type="transmembrane region" description="Helical" evidence="9">
    <location>
        <begin position="32"/>
        <end position="52"/>
    </location>
</feature>
<evidence type="ECO:0000259" key="10">
    <source>
        <dbReference type="Pfam" id="PF02518"/>
    </source>
</evidence>
<dbReference type="InterPro" id="IPR050482">
    <property type="entry name" value="Sensor_HK_TwoCompSys"/>
</dbReference>
<dbReference type="GO" id="GO:0016020">
    <property type="term" value="C:membrane"/>
    <property type="evidence" value="ECO:0007669"/>
    <property type="project" value="InterPro"/>
</dbReference>
<sequence length="313" mass="34188">MCKASISNTSVASLPMFPRLKTSLRCCFRTTLLRWATVGLCVASLVATLSLYLTDQAIPASLLLLQLAATLGAAVHLALGARSINLRPAELAERMLKVQEDERQHLSRELHDDIGQLLTAAKLQLQWLQKRMPDDLQGHCDALRSTLDDTLGNVRDVSALLNPRQLASLGLEASLRAHLVRTLGNSGVHWSLACNQRLGGIDEAVAMAVFRITQEAVTNMLRHAQARNLVVRLQRTPEGLALSIHDDGRGFVPARQPAEAGQRGLAGMQERVTALQGSLDITSQLGLGTRIEAMFPWPPRTQERARSTATHDL</sequence>
<keyword evidence="9" id="KW-0812">Transmembrane</keyword>
<evidence type="ECO:0000256" key="3">
    <source>
        <dbReference type="ARBA" id="ARBA00022553"/>
    </source>
</evidence>
<evidence type="ECO:0000256" key="9">
    <source>
        <dbReference type="SAM" id="Phobius"/>
    </source>
</evidence>
<dbReference type="Proteomes" id="UP000185146">
    <property type="component" value="Chromosome"/>
</dbReference>
<feature type="transmembrane region" description="Helical" evidence="9">
    <location>
        <begin position="58"/>
        <end position="79"/>
    </location>
</feature>
<dbReference type="GO" id="GO:0000155">
    <property type="term" value="F:phosphorelay sensor kinase activity"/>
    <property type="evidence" value="ECO:0007669"/>
    <property type="project" value="InterPro"/>
</dbReference>
<keyword evidence="9" id="KW-0472">Membrane</keyword>
<evidence type="ECO:0000256" key="8">
    <source>
        <dbReference type="ARBA" id="ARBA00023012"/>
    </source>
</evidence>
<dbReference type="SUPFAM" id="SSF55874">
    <property type="entry name" value="ATPase domain of HSP90 chaperone/DNA topoisomerase II/histidine kinase"/>
    <property type="match status" value="1"/>
</dbReference>
<evidence type="ECO:0000313" key="13">
    <source>
        <dbReference type="Proteomes" id="UP000185146"/>
    </source>
</evidence>
<dbReference type="InterPro" id="IPR003594">
    <property type="entry name" value="HATPase_dom"/>
</dbReference>
<feature type="domain" description="Signal transduction histidine kinase subgroup 3 dimerisation and phosphoacceptor" evidence="11">
    <location>
        <begin position="102"/>
        <end position="166"/>
    </location>
</feature>
<gene>
    <name evidence="12" type="ORF">BL240_05300</name>
</gene>
<evidence type="ECO:0000256" key="1">
    <source>
        <dbReference type="ARBA" id="ARBA00000085"/>
    </source>
</evidence>
<dbReference type="PANTHER" id="PTHR24421">
    <property type="entry name" value="NITRATE/NITRITE SENSOR PROTEIN NARX-RELATED"/>
    <property type="match status" value="1"/>
</dbReference>
<evidence type="ECO:0000256" key="2">
    <source>
        <dbReference type="ARBA" id="ARBA00012438"/>
    </source>
</evidence>
<dbReference type="Gene3D" id="1.20.5.1930">
    <property type="match status" value="1"/>
</dbReference>